<evidence type="ECO:0000313" key="1">
    <source>
        <dbReference type="EMBL" id="OPL33603.1"/>
    </source>
</evidence>
<name>A0A3L5TUJ9_MYTGA</name>
<evidence type="ECO:0000313" key="2">
    <source>
        <dbReference type="Proteomes" id="UP000266721"/>
    </source>
</evidence>
<accession>A0A3L5TUJ9</accession>
<feature type="non-terminal residue" evidence="1">
    <location>
        <position position="1"/>
    </location>
</feature>
<dbReference type="AlphaFoldDB" id="A0A3L5TUJ9"/>
<gene>
    <name evidence="1" type="ORF">AM593_10368</name>
</gene>
<reference evidence="1 2" key="1">
    <citation type="journal article" date="2016" name="PLoS ONE">
        <title>A First Insight into the Genome of the Filter-Feeder Mussel Mytilus galloprovincialis.</title>
        <authorList>
            <person name="Murgarella M."/>
            <person name="Puiu D."/>
            <person name="Novoa B."/>
            <person name="Figueras A."/>
            <person name="Posada D."/>
            <person name="Canchaya C."/>
        </authorList>
    </citation>
    <scope>NUCLEOTIDE SEQUENCE [LARGE SCALE GENOMIC DNA]</scope>
    <source>
        <tissue evidence="1">Muscle</tissue>
    </source>
</reference>
<sequence>MRLKIIREVRNKLSHVLSTTDFDKGRLEKWWTMLEEAVLGLAGEVAIYYEESIKDVINFLKDSDLTLDNRREIMDLMKAENEKFLQLQNSFFEILADKQQEQCVVLEEVVTKLLQQHKGKYDTMEEQAHEGIFN</sequence>
<organism evidence="1 2">
    <name type="scientific">Mytilus galloprovincialis</name>
    <name type="common">Mediterranean mussel</name>
    <dbReference type="NCBI Taxonomy" id="29158"/>
    <lineage>
        <taxon>Eukaryota</taxon>
        <taxon>Metazoa</taxon>
        <taxon>Spiralia</taxon>
        <taxon>Lophotrochozoa</taxon>
        <taxon>Mollusca</taxon>
        <taxon>Bivalvia</taxon>
        <taxon>Autobranchia</taxon>
        <taxon>Pteriomorphia</taxon>
        <taxon>Mytilida</taxon>
        <taxon>Mytiloidea</taxon>
        <taxon>Mytilidae</taxon>
        <taxon>Mytilinae</taxon>
        <taxon>Mytilus</taxon>
    </lineage>
</organism>
<comment type="caution">
    <text evidence="1">The sequence shown here is derived from an EMBL/GenBank/DDBJ whole genome shotgun (WGS) entry which is preliminary data.</text>
</comment>
<keyword evidence="2" id="KW-1185">Reference proteome</keyword>
<dbReference type="Proteomes" id="UP000266721">
    <property type="component" value="Unassembled WGS sequence"/>
</dbReference>
<dbReference type="EMBL" id="KV582211">
    <property type="protein sequence ID" value="OPL33603.1"/>
    <property type="molecule type" value="Genomic_DNA"/>
</dbReference>
<protein>
    <submittedName>
        <fullName evidence="1">Uncharacterized protein</fullName>
    </submittedName>
</protein>
<proteinExistence type="predicted"/>